<accession>A0A8E4XVP2</accession>
<sequence>MEGKTKRLRIAIIGCGSIGTTALSTAKELAAKNNVDIDFSLVDKVTEETTTENDAVIHSRDILVSELPKSLTYKIHNHILPETKYFEPRGSKFHK</sequence>
<proteinExistence type="predicted"/>
<organism evidence="1 2">
    <name type="scientific">Maribacter phage Colly_1</name>
    <dbReference type="NCBI Taxonomy" id="2745691"/>
    <lineage>
        <taxon>Viruses</taxon>
        <taxon>Duplodnaviria</taxon>
        <taxon>Heunggongvirae</taxon>
        <taxon>Uroviricota</taxon>
        <taxon>Caudoviricetes</taxon>
        <taxon>Molycolviridae</taxon>
        <taxon>Mollyvirus</taxon>
        <taxon>Mollyvirus colly</taxon>
    </lineage>
</organism>
<evidence type="ECO:0000313" key="1">
    <source>
        <dbReference type="EMBL" id="QQO97279.1"/>
    </source>
</evidence>
<dbReference type="Proteomes" id="UP000693899">
    <property type="component" value="Segment"/>
</dbReference>
<dbReference type="Gene3D" id="3.40.50.720">
    <property type="entry name" value="NAD(P)-binding Rossmann-like Domain"/>
    <property type="match status" value="1"/>
</dbReference>
<protein>
    <submittedName>
        <fullName evidence="1">Uncharacterized protein</fullName>
    </submittedName>
</protein>
<reference evidence="1" key="1">
    <citation type="submission" date="2020-07" db="EMBL/GenBank/DDBJ databases">
        <title>Highly diverse flavobacterial phages as mortality factor during North Sea spring blooms.</title>
        <authorList>
            <person name="Bartlau N."/>
            <person name="Wichels A."/>
            <person name="Krohne G."/>
            <person name="Adriaenssens E.M."/>
            <person name="Heins A."/>
            <person name="Fuchs B.M."/>
            <person name="Amann R."/>
            <person name="Moraru C."/>
        </authorList>
    </citation>
    <scope>NUCLEOTIDE SEQUENCE</scope>
</reference>
<gene>
    <name evidence="1" type="ORF">Colly1_175</name>
</gene>
<keyword evidence="2" id="KW-1185">Reference proteome</keyword>
<evidence type="ECO:0000313" key="2">
    <source>
        <dbReference type="Proteomes" id="UP000693899"/>
    </source>
</evidence>
<dbReference type="EMBL" id="MT732450">
    <property type="protein sequence ID" value="QQO97279.1"/>
    <property type="molecule type" value="Genomic_DNA"/>
</dbReference>
<name>A0A8E4XVP2_9CAUD</name>